<accession>A0A1S0TXK8</accession>
<evidence type="ECO:0000313" key="2">
    <source>
        <dbReference type="EMBL" id="EFO21102.2"/>
    </source>
</evidence>
<feature type="transmembrane region" description="Helical" evidence="1">
    <location>
        <begin position="20"/>
        <end position="45"/>
    </location>
</feature>
<proteinExistence type="predicted"/>
<organism evidence="2">
    <name type="scientific">Loa loa</name>
    <name type="common">Eye worm</name>
    <name type="synonym">Filaria loa</name>
    <dbReference type="NCBI Taxonomy" id="7209"/>
    <lineage>
        <taxon>Eukaryota</taxon>
        <taxon>Metazoa</taxon>
        <taxon>Ecdysozoa</taxon>
        <taxon>Nematoda</taxon>
        <taxon>Chromadorea</taxon>
        <taxon>Rhabditida</taxon>
        <taxon>Spirurina</taxon>
        <taxon>Spiruromorpha</taxon>
        <taxon>Filarioidea</taxon>
        <taxon>Onchocercidae</taxon>
        <taxon>Loa</taxon>
    </lineage>
</organism>
<dbReference type="EMBL" id="JH712068">
    <property type="protein sequence ID" value="EFO21102.2"/>
    <property type="molecule type" value="Genomic_DNA"/>
</dbReference>
<dbReference type="AlphaFoldDB" id="A0A1S0TXK8"/>
<dbReference type="GeneID" id="9944805"/>
<gene>
    <name evidence="2" type="ORF">LOAG_07383</name>
</gene>
<reference evidence="2" key="1">
    <citation type="submission" date="2012-04" db="EMBL/GenBank/DDBJ databases">
        <title>The Genome Sequence of Loa loa.</title>
        <authorList>
            <consortium name="The Broad Institute Genome Sequencing Platform"/>
            <consortium name="Broad Institute Genome Sequencing Center for Infectious Disease"/>
            <person name="Nutman T.B."/>
            <person name="Fink D.L."/>
            <person name="Russ C."/>
            <person name="Young S."/>
            <person name="Zeng Q."/>
            <person name="Gargeya S."/>
            <person name="Alvarado L."/>
            <person name="Berlin A."/>
            <person name="Chapman S.B."/>
            <person name="Chen Z."/>
            <person name="Freedman E."/>
            <person name="Gellesch M."/>
            <person name="Goldberg J."/>
            <person name="Griggs A."/>
            <person name="Gujja S."/>
            <person name="Heilman E.R."/>
            <person name="Heiman D."/>
            <person name="Howarth C."/>
            <person name="Mehta T."/>
            <person name="Neiman D."/>
            <person name="Pearson M."/>
            <person name="Roberts A."/>
            <person name="Saif S."/>
            <person name="Shea T."/>
            <person name="Shenoy N."/>
            <person name="Sisk P."/>
            <person name="Stolte C."/>
            <person name="Sykes S."/>
            <person name="White J."/>
            <person name="Yandava C."/>
            <person name="Haas B."/>
            <person name="Henn M.R."/>
            <person name="Nusbaum C."/>
            <person name="Birren B."/>
        </authorList>
    </citation>
    <scope>NUCLEOTIDE SEQUENCE [LARGE SCALE GENOMIC DNA]</scope>
</reference>
<name>A0A1S0TXK8_LOALO</name>
<keyword evidence="1" id="KW-0812">Transmembrane</keyword>
<keyword evidence="1" id="KW-1133">Transmembrane helix</keyword>
<keyword evidence="1" id="KW-0472">Membrane</keyword>
<protein>
    <submittedName>
        <fullName evidence="2">Uncharacterized protein</fullName>
    </submittedName>
</protein>
<dbReference type="InParanoid" id="A0A1S0TXK8"/>
<dbReference type="RefSeq" id="XP_020302353.1">
    <property type="nucleotide sequence ID" value="XM_020447409.1"/>
</dbReference>
<evidence type="ECO:0000256" key="1">
    <source>
        <dbReference type="SAM" id="Phobius"/>
    </source>
</evidence>
<dbReference type="KEGG" id="loa:LOAG_07383"/>
<sequence>MPEVRLTPCRPSCDFAVGFTALRIAVFSVMFIVYSLGTMVTSSILSKTKRE</sequence>
<dbReference type="CTD" id="9944805"/>